<dbReference type="AlphaFoldDB" id="A0A968GI62"/>
<organism evidence="12 13">
    <name type="scientific">Entomospira nematocerorum</name>
    <dbReference type="NCBI Taxonomy" id="2719987"/>
    <lineage>
        <taxon>Bacteria</taxon>
        <taxon>Pseudomonadati</taxon>
        <taxon>Spirochaetota</taxon>
        <taxon>Spirochaetia</taxon>
        <taxon>Spirochaetales</taxon>
        <taxon>Spirochaetaceae</taxon>
        <taxon>Entomospira</taxon>
    </lineage>
</organism>
<feature type="binding site" evidence="8">
    <location>
        <begin position="126"/>
        <end position="129"/>
    </location>
    <ligand>
        <name>GTP</name>
        <dbReference type="ChEBI" id="CHEBI:37565"/>
        <label>1</label>
    </ligand>
</feature>
<dbReference type="GO" id="GO:0005525">
    <property type="term" value="F:GTP binding"/>
    <property type="evidence" value="ECO:0007669"/>
    <property type="project" value="UniProtKB-UniRule"/>
</dbReference>
<dbReference type="InterPro" id="IPR016484">
    <property type="entry name" value="GTPase_Der"/>
</dbReference>
<feature type="binding site" evidence="8">
    <location>
        <begin position="197"/>
        <end position="204"/>
    </location>
    <ligand>
        <name>GTP</name>
        <dbReference type="ChEBI" id="CHEBI:37565"/>
        <label>2</label>
    </ligand>
</feature>
<feature type="binding site" evidence="8">
    <location>
        <begin position="17"/>
        <end position="24"/>
    </location>
    <ligand>
        <name>GTP</name>
        <dbReference type="ChEBI" id="CHEBI:37565"/>
        <label>1</label>
    </ligand>
</feature>
<keyword evidence="5 8" id="KW-0547">Nucleotide-binding</keyword>
<dbReference type="EMBL" id="JAATLK010000001">
    <property type="protein sequence ID" value="NIZ47571.1"/>
    <property type="molecule type" value="Genomic_DNA"/>
</dbReference>
<dbReference type="Proteomes" id="UP000752013">
    <property type="component" value="Unassembled WGS sequence"/>
</dbReference>
<evidence type="ECO:0000256" key="10">
    <source>
        <dbReference type="RuleBase" id="RU004481"/>
    </source>
</evidence>
<dbReference type="CDD" id="cd01894">
    <property type="entry name" value="EngA1"/>
    <property type="match status" value="1"/>
</dbReference>
<dbReference type="Gene3D" id="3.30.300.20">
    <property type="match status" value="1"/>
</dbReference>
<keyword evidence="13" id="KW-1185">Reference proteome</keyword>
<dbReference type="InterPro" id="IPR005225">
    <property type="entry name" value="Small_GTP-bd"/>
</dbReference>
<dbReference type="InterPro" id="IPR006073">
    <property type="entry name" value="GTP-bd"/>
</dbReference>
<keyword evidence="4 10" id="KW-0677">Repeat</keyword>
<evidence type="ECO:0000313" key="12">
    <source>
        <dbReference type="EMBL" id="NIZ47571.1"/>
    </source>
</evidence>
<dbReference type="HAMAP" id="MF_00195">
    <property type="entry name" value="GTPase_Der"/>
    <property type="match status" value="1"/>
</dbReference>
<reference evidence="12" key="1">
    <citation type="submission" date="2020-03" db="EMBL/GenBank/DDBJ databases">
        <title>Spirochaetal bacteria isolated from arthropods constitute a novel genus Entomospira genus novum within the order Spirochaetales.</title>
        <authorList>
            <person name="Grana-Miraglia L."/>
            <person name="Sikutova S."/>
            <person name="Fingerle V."/>
            <person name="Sing A."/>
            <person name="Castillo-Ramirez S."/>
            <person name="Margos G."/>
            <person name="Rudolf I."/>
        </authorList>
    </citation>
    <scope>NUCLEOTIDE SEQUENCE</scope>
    <source>
        <strain evidence="12">BR208</strain>
    </source>
</reference>
<dbReference type="Gene3D" id="3.40.50.300">
    <property type="entry name" value="P-loop containing nucleotide triphosphate hydrolases"/>
    <property type="match status" value="2"/>
</dbReference>
<name>A0A968GI62_9SPIO</name>
<evidence type="ECO:0000256" key="3">
    <source>
        <dbReference type="ARBA" id="ARBA00022517"/>
    </source>
</evidence>
<comment type="similarity">
    <text evidence="1 8 9 10">Belongs to the TRAFAC class TrmE-Era-EngA-EngB-Septin-like GTPase superfamily. EngA (Der) GTPase family.</text>
</comment>
<feature type="binding site" evidence="8">
    <location>
        <begin position="244"/>
        <end position="248"/>
    </location>
    <ligand>
        <name>GTP</name>
        <dbReference type="ChEBI" id="CHEBI:37565"/>
        <label>2</label>
    </ligand>
</feature>
<dbReference type="FunFam" id="3.40.50.300:FF:000494">
    <property type="entry name" value="tRNA modification GTPase MnmE"/>
    <property type="match status" value="1"/>
</dbReference>
<protein>
    <recommendedName>
        <fullName evidence="2 8">GTPase Der</fullName>
    </recommendedName>
    <alternativeName>
        <fullName evidence="7 8">GTP-binding protein EngA</fullName>
    </alternativeName>
</protein>
<dbReference type="Pfam" id="PF14714">
    <property type="entry name" value="KH_dom-like"/>
    <property type="match status" value="1"/>
</dbReference>
<keyword evidence="6 8" id="KW-0342">GTP-binding</keyword>
<gene>
    <name evidence="8 12" type="primary">der</name>
    <name evidence="12" type="ORF">HCT46_06575</name>
</gene>
<proteinExistence type="inferred from homology"/>
<dbReference type="CDD" id="cd01895">
    <property type="entry name" value="EngA2"/>
    <property type="match status" value="1"/>
</dbReference>
<feature type="binding site" evidence="8">
    <location>
        <begin position="309"/>
        <end position="312"/>
    </location>
    <ligand>
        <name>GTP</name>
        <dbReference type="ChEBI" id="CHEBI:37565"/>
        <label>2</label>
    </ligand>
</feature>
<dbReference type="InterPro" id="IPR032859">
    <property type="entry name" value="KH_dom-like"/>
</dbReference>
<dbReference type="PANTHER" id="PTHR43834:SF6">
    <property type="entry name" value="GTPASE DER"/>
    <property type="match status" value="1"/>
</dbReference>
<dbReference type="PIRSF" id="PIRSF006485">
    <property type="entry name" value="GTP-binding_EngA"/>
    <property type="match status" value="1"/>
</dbReference>
<keyword evidence="3 8" id="KW-0690">Ribosome biogenesis</keyword>
<dbReference type="InterPro" id="IPR027417">
    <property type="entry name" value="P-loop_NTPase"/>
</dbReference>
<dbReference type="InterPro" id="IPR015946">
    <property type="entry name" value="KH_dom-like_a/b"/>
</dbReference>
<dbReference type="RefSeq" id="WP_167704045.1">
    <property type="nucleotide sequence ID" value="NZ_CP118168.1"/>
</dbReference>
<dbReference type="PANTHER" id="PTHR43834">
    <property type="entry name" value="GTPASE DER"/>
    <property type="match status" value="1"/>
</dbReference>
<accession>A0A968GI62</accession>
<dbReference type="PROSITE" id="PS51712">
    <property type="entry name" value="G_ENGA"/>
    <property type="match status" value="1"/>
</dbReference>
<dbReference type="NCBIfam" id="TIGR03594">
    <property type="entry name" value="GTPase_EngA"/>
    <property type="match status" value="1"/>
</dbReference>
<evidence type="ECO:0000259" key="11">
    <source>
        <dbReference type="PROSITE" id="PS51712"/>
    </source>
</evidence>
<evidence type="ECO:0000256" key="6">
    <source>
        <dbReference type="ARBA" id="ARBA00023134"/>
    </source>
</evidence>
<evidence type="ECO:0000256" key="9">
    <source>
        <dbReference type="PROSITE-ProRule" id="PRU01049"/>
    </source>
</evidence>
<evidence type="ECO:0000256" key="2">
    <source>
        <dbReference type="ARBA" id="ARBA00020953"/>
    </source>
</evidence>
<evidence type="ECO:0000256" key="7">
    <source>
        <dbReference type="ARBA" id="ARBA00032345"/>
    </source>
</evidence>
<evidence type="ECO:0000256" key="4">
    <source>
        <dbReference type="ARBA" id="ARBA00022737"/>
    </source>
</evidence>
<feature type="domain" description="EngA-type G" evidence="11">
    <location>
        <begin position="191"/>
        <end position="371"/>
    </location>
</feature>
<sequence>MQEKTTNNHTPFIAIIGRPNVGKSTLFNRLVGKKIAITDSIPGSTRDIIERTISLGDLSVSIADTGGRRERADSDLETLAIEKSYSVDTKADLLLFVVEAHQFLPEDEQLISYLRQYQEKVILVVNKCDSHERDHIASNYHSIGFSPLIMISAEHGRNIDILKELLYERLIPLFKPDMVTDIETSQDNAPIRLTILGKPNAGKSSLANHLCNNDKSIVSAEAGTTRDSVKNYFIYGSQPYEIIDTAGLRRRAKVNDPIEFYSTRRAEASIIEADVVLLLIDATQGLTDQDKKIADKIMKEQKPFLFVLSKCDLLSKEGIPRGKDPIKEAIADLHDDFPILSYVPAVGVDIIKGHGLNKLMQMIQTLYRQNRKKIDDTEFQRALIHWRHDLQASTTYQKSTIRSIRQIATEPPRFIVRTQGKVPKTYVRYLKNRIQKEFEFHLVPIIVEVEGV</sequence>
<dbReference type="NCBIfam" id="TIGR00231">
    <property type="entry name" value="small_GTP"/>
    <property type="match status" value="2"/>
</dbReference>
<evidence type="ECO:0000256" key="5">
    <source>
        <dbReference type="ARBA" id="ARBA00022741"/>
    </source>
</evidence>
<comment type="caution">
    <text evidence="12">The sequence shown here is derived from an EMBL/GenBank/DDBJ whole genome shotgun (WGS) entry which is preliminary data.</text>
</comment>
<evidence type="ECO:0000256" key="1">
    <source>
        <dbReference type="ARBA" id="ARBA00008279"/>
    </source>
</evidence>
<dbReference type="SUPFAM" id="SSF52540">
    <property type="entry name" value="P-loop containing nucleoside triphosphate hydrolases"/>
    <property type="match status" value="2"/>
</dbReference>
<comment type="function">
    <text evidence="8 10">GTPase that plays an essential role in the late steps of ribosome biogenesis.</text>
</comment>
<evidence type="ECO:0000313" key="13">
    <source>
        <dbReference type="Proteomes" id="UP000752013"/>
    </source>
</evidence>
<dbReference type="GO" id="GO:0042254">
    <property type="term" value="P:ribosome biogenesis"/>
    <property type="evidence" value="ECO:0007669"/>
    <property type="project" value="UniProtKB-KW"/>
</dbReference>
<feature type="binding site" evidence="8">
    <location>
        <begin position="64"/>
        <end position="68"/>
    </location>
    <ligand>
        <name>GTP</name>
        <dbReference type="ChEBI" id="CHEBI:37565"/>
        <label>1</label>
    </ligand>
</feature>
<dbReference type="Pfam" id="PF01926">
    <property type="entry name" value="MMR_HSR1"/>
    <property type="match status" value="2"/>
</dbReference>
<dbReference type="InterPro" id="IPR031166">
    <property type="entry name" value="G_ENGA"/>
</dbReference>
<evidence type="ECO:0000256" key="8">
    <source>
        <dbReference type="HAMAP-Rule" id="MF_00195"/>
    </source>
</evidence>
<comment type="subunit">
    <text evidence="8">Associates with the 50S ribosomal subunit.</text>
</comment>